<accession>A0ABV5Y7P5</accession>
<gene>
    <name evidence="1" type="ORF">ACFFNX_02425</name>
</gene>
<comment type="caution">
    <text evidence="1">The sequence shown here is derived from an EMBL/GenBank/DDBJ whole genome shotgun (WGS) entry which is preliminary data.</text>
</comment>
<proteinExistence type="predicted"/>
<protein>
    <submittedName>
        <fullName evidence="1">Uncharacterized protein</fullName>
    </submittedName>
</protein>
<keyword evidence="2" id="KW-1185">Reference proteome</keyword>
<sequence>MLDIDTLTDVANKFTMVSKSLHSSLYILFVELSAVGQTMITNDVAVLGGYRAAQDLAATVRQANLAVREAAGNFGLANLADAINASATCYKKAEENAVGAVNKLAAARHVDTTVGVQRDVPDHPDEMRIQFPLQTGRSAIGNSAVTNPFNNGMPIYDPPFELPNGTGEVEIRQTAGGACEESVPDGFDALYYMVEAMKPRYLWEVAAIYRTMAKVVNDSAAACRAPACQLAEAWGGKVAQVATGAMQAIHRSQAGFVSSVMDIADALEWHGSKQRAWQLALAEINLAGDTVNVPQTMEHIQQQTNETIRAFPDSMPISFGKASQKGYQAAEPDARSLWLG</sequence>
<name>A0ABV5Y7P5_9ACTN</name>
<dbReference type="RefSeq" id="WP_378194322.1">
    <property type="nucleotide sequence ID" value="NZ_JBHLZP010000007.1"/>
</dbReference>
<organism evidence="1 2">
    <name type="scientific">Actinoallomurus acaciae</name>
    <dbReference type="NCBI Taxonomy" id="502577"/>
    <lineage>
        <taxon>Bacteria</taxon>
        <taxon>Bacillati</taxon>
        <taxon>Actinomycetota</taxon>
        <taxon>Actinomycetes</taxon>
        <taxon>Streptosporangiales</taxon>
        <taxon>Thermomonosporaceae</taxon>
        <taxon>Actinoallomurus</taxon>
    </lineage>
</organism>
<evidence type="ECO:0000313" key="1">
    <source>
        <dbReference type="EMBL" id="MFB9831043.1"/>
    </source>
</evidence>
<dbReference type="EMBL" id="JBHLZP010000007">
    <property type="protein sequence ID" value="MFB9831043.1"/>
    <property type="molecule type" value="Genomic_DNA"/>
</dbReference>
<reference evidence="1 2" key="1">
    <citation type="submission" date="2024-09" db="EMBL/GenBank/DDBJ databases">
        <authorList>
            <person name="Sun Q."/>
            <person name="Mori K."/>
        </authorList>
    </citation>
    <scope>NUCLEOTIDE SEQUENCE [LARGE SCALE GENOMIC DNA]</scope>
    <source>
        <strain evidence="1 2">TBRC 0563</strain>
    </source>
</reference>
<dbReference type="Proteomes" id="UP001589627">
    <property type="component" value="Unassembled WGS sequence"/>
</dbReference>
<evidence type="ECO:0000313" key="2">
    <source>
        <dbReference type="Proteomes" id="UP001589627"/>
    </source>
</evidence>